<dbReference type="EMBL" id="JBHRUH010000039">
    <property type="protein sequence ID" value="MFC3294037.1"/>
    <property type="molecule type" value="Genomic_DNA"/>
</dbReference>
<proteinExistence type="predicted"/>
<feature type="transmembrane region" description="Helical" evidence="1">
    <location>
        <begin position="97"/>
        <end position="116"/>
    </location>
</feature>
<feature type="transmembrane region" description="Helical" evidence="1">
    <location>
        <begin position="73"/>
        <end position="91"/>
    </location>
</feature>
<evidence type="ECO:0000313" key="3">
    <source>
        <dbReference type="Proteomes" id="UP001595640"/>
    </source>
</evidence>
<keyword evidence="1" id="KW-1133">Transmembrane helix</keyword>
<evidence type="ECO:0000256" key="1">
    <source>
        <dbReference type="SAM" id="Phobius"/>
    </source>
</evidence>
<dbReference type="Pfam" id="PF05940">
    <property type="entry name" value="NnrS"/>
    <property type="match status" value="1"/>
</dbReference>
<protein>
    <submittedName>
        <fullName evidence="2">NnrS family protein</fullName>
    </submittedName>
</protein>
<organism evidence="2 3">
    <name type="scientific">Modicisalibacter luteus</name>
    <dbReference type="NCBI Taxonomy" id="453962"/>
    <lineage>
        <taxon>Bacteria</taxon>
        <taxon>Pseudomonadati</taxon>
        <taxon>Pseudomonadota</taxon>
        <taxon>Gammaproteobacteria</taxon>
        <taxon>Oceanospirillales</taxon>
        <taxon>Halomonadaceae</taxon>
        <taxon>Modicisalibacter</taxon>
    </lineage>
</organism>
<reference evidence="3" key="1">
    <citation type="journal article" date="2019" name="Int. J. Syst. Evol. Microbiol.">
        <title>The Global Catalogue of Microorganisms (GCM) 10K type strain sequencing project: providing services to taxonomists for standard genome sequencing and annotation.</title>
        <authorList>
            <consortium name="The Broad Institute Genomics Platform"/>
            <consortium name="The Broad Institute Genome Sequencing Center for Infectious Disease"/>
            <person name="Wu L."/>
            <person name="Ma J."/>
        </authorList>
    </citation>
    <scope>NUCLEOTIDE SEQUENCE [LARGE SCALE GENOMIC DNA]</scope>
    <source>
        <strain evidence="3">KCTC 12847</strain>
    </source>
</reference>
<keyword evidence="1" id="KW-0812">Transmembrane</keyword>
<feature type="transmembrane region" description="Helical" evidence="1">
    <location>
        <begin position="36"/>
        <end position="57"/>
    </location>
</feature>
<dbReference type="InterPro" id="IPR010266">
    <property type="entry name" value="NnrS"/>
</dbReference>
<evidence type="ECO:0000313" key="2">
    <source>
        <dbReference type="EMBL" id="MFC3294037.1"/>
    </source>
</evidence>
<sequence length="145" mass="15275">MALHWAARPALSRRGLAAGLVSNGIAQGYQQVTPALIHIITLGTLGTLTGAIMLRLANQSANRSEADLGRKRVIVAFTLLIAVATVLRLMVPSFGEGYLTLLWCAAAAWSLAWLTAAGRCRRDTTAVSGRACRPGGAYLTSIKTA</sequence>
<keyword evidence="3" id="KW-1185">Reference proteome</keyword>
<dbReference type="RefSeq" id="WP_169338683.1">
    <property type="nucleotide sequence ID" value="NZ_BMXD01000015.1"/>
</dbReference>
<gene>
    <name evidence="2" type="ORF">ACFOEI_18490</name>
</gene>
<accession>A0ABV7M711</accession>
<comment type="caution">
    <text evidence="2">The sequence shown here is derived from an EMBL/GenBank/DDBJ whole genome shotgun (WGS) entry which is preliminary data.</text>
</comment>
<dbReference type="Proteomes" id="UP001595640">
    <property type="component" value="Unassembled WGS sequence"/>
</dbReference>
<keyword evidence="1" id="KW-0472">Membrane</keyword>
<name>A0ABV7M711_9GAMM</name>